<evidence type="ECO:0000313" key="1">
    <source>
        <dbReference type="EMBL" id="APX98655.1"/>
    </source>
</evidence>
<organism evidence="1 2">
    <name type="scientific">Natronorubrum daqingense</name>
    <dbReference type="NCBI Taxonomy" id="588898"/>
    <lineage>
        <taxon>Archaea</taxon>
        <taxon>Methanobacteriati</taxon>
        <taxon>Methanobacteriota</taxon>
        <taxon>Stenosarchaea group</taxon>
        <taxon>Halobacteria</taxon>
        <taxon>Halobacteriales</taxon>
        <taxon>Natrialbaceae</taxon>
        <taxon>Natronorubrum</taxon>
    </lineage>
</organism>
<geneLocation type="plasmid" evidence="1">
    <name>unnamed2</name>
</geneLocation>
<reference evidence="1 2" key="1">
    <citation type="submission" date="2017-01" db="EMBL/GenBank/DDBJ databases">
        <title>Complete genome sequence of Haloterrigena daqingensis type strain (JX313T).</title>
        <authorList>
            <person name="Shuang W."/>
        </authorList>
    </citation>
    <scope>NUCLEOTIDE SEQUENCE [LARGE SCALE GENOMIC DNA]</scope>
    <source>
        <strain evidence="2">JX313</strain>
        <plasmid evidence="2">Plasmid unnamed2</plasmid>
    </source>
</reference>
<proteinExistence type="predicted"/>
<name>A0A1P8RJ89_9EURY</name>
<evidence type="ECO:0000313" key="2">
    <source>
        <dbReference type="Proteomes" id="UP000187321"/>
    </source>
</evidence>
<dbReference type="KEGG" id="hda:BB347_18365"/>
<dbReference type="EMBL" id="CP019329">
    <property type="protein sequence ID" value="APX98655.1"/>
    <property type="molecule type" value="Genomic_DNA"/>
</dbReference>
<sequence length="136" mass="15517">MFRQRVVEMSSDDTDRKLPTDWDLTKTGWTIEDCVEEVEEMGDDPENQFYYTTYSDVFHTTPKCPHIQDSENLHVTGLRSDLNGTLMAGENRVAGPTDEHCDLRECGWCSKNGGYHRMERTQDANTDGARGDPHAE</sequence>
<gene>
    <name evidence="1" type="ORF">BB347_18365</name>
</gene>
<keyword evidence="1" id="KW-0614">Plasmid</keyword>
<dbReference type="AlphaFoldDB" id="A0A1P8RJ89"/>
<dbReference type="Proteomes" id="UP000187321">
    <property type="component" value="Plasmid unnamed2"/>
</dbReference>
<accession>A0A1P8RJ89</accession>
<protein>
    <submittedName>
        <fullName evidence="1">Uncharacterized protein</fullName>
    </submittedName>
</protein>